<proteinExistence type="predicted"/>
<evidence type="ECO:0000256" key="4">
    <source>
        <dbReference type="SAM" id="Phobius"/>
    </source>
</evidence>
<keyword evidence="3" id="KW-0175">Coiled coil</keyword>
<accession>A0A3Q1GKN4</accession>
<evidence type="ECO:0000256" key="2">
    <source>
        <dbReference type="ARBA" id="ARBA00023157"/>
    </source>
</evidence>
<feature type="transmembrane region" description="Helical" evidence="4">
    <location>
        <begin position="25"/>
        <end position="45"/>
    </location>
</feature>
<dbReference type="GeneTree" id="ENSGT01150000287296"/>
<dbReference type="PROSITE" id="PS50041">
    <property type="entry name" value="C_TYPE_LECTIN_2"/>
    <property type="match status" value="1"/>
</dbReference>
<dbReference type="Gene3D" id="3.10.100.10">
    <property type="entry name" value="Mannose-Binding Protein A, subunit A"/>
    <property type="match status" value="1"/>
</dbReference>
<dbReference type="InterPro" id="IPR001304">
    <property type="entry name" value="C-type_lectin-like"/>
</dbReference>
<dbReference type="InterPro" id="IPR016186">
    <property type="entry name" value="C-type_lectin-like/link_sf"/>
</dbReference>
<name>A0A3Q1GKN4_9TELE</name>
<keyword evidence="7" id="KW-1185">Reference proteome</keyword>
<evidence type="ECO:0000259" key="5">
    <source>
        <dbReference type="PROSITE" id="PS50041"/>
    </source>
</evidence>
<dbReference type="Pfam" id="PF00059">
    <property type="entry name" value="Lectin_C"/>
    <property type="match status" value="1"/>
</dbReference>
<evidence type="ECO:0000256" key="3">
    <source>
        <dbReference type="SAM" id="Coils"/>
    </source>
</evidence>
<organism evidence="6 7">
    <name type="scientific">Acanthochromis polyacanthus</name>
    <name type="common">spiny chromis</name>
    <dbReference type="NCBI Taxonomy" id="80966"/>
    <lineage>
        <taxon>Eukaryota</taxon>
        <taxon>Metazoa</taxon>
        <taxon>Chordata</taxon>
        <taxon>Craniata</taxon>
        <taxon>Vertebrata</taxon>
        <taxon>Euteleostomi</taxon>
        <taxon>Actinopterygii</taxon>
        <taxon>Neopterygii</taxon>
        <taxon>Teleostei</taxon>
        <taxon>Neoteleostei</taxon>
        <taxon>Acanthomorphata</taxon>
        <taxon>Ovalentaria</taxon>
        <taxon>Pomacentridae</taxon>
        <taxon>Acanthochromis</taxon>
    </lineage>
</organism>
<dbReference type="InParanoid" id="A0A3Q1GKN4"/>
<dbReference type="GO" id="GO:0009986">
    <property type="term" value="C:cell surface"/>
    <property type="evidence" value="ECO:0007669"/>
    <property type="project" value="TreeGrafter"/>
</dbReference>
<reference evidence="6" key="1">
    <citation type="submission" date="2025-08" db="UniProtKB">
        <authorList>
            <consortium name="Ensembl"/>
        </authorList>
    </citation>
    <scope>IDENTIFICATION</scope>
</reference>
<dbReference type="SUPFAM" id="SSF56436">
    <property type="entry name" value="C-type lectin-like"/>
    <property type="match status" value="1"/>
</dbReference>
<reference evidence="6" key="2">
    <citation type="submission" date="2025-09" db="UniProtKB">
        <authorList>
            <consortium name="Ensembl"/>
        </authorList>
    </citation>
    <scope>IDENTIFICATION</scope>
</reference>
<dbReference type="InterPro" id="IPR016187">
    <property type="entry name" value="CTDL_fold"/>
</dbReference>
<dbReference type="SMART" id="SM00034">
    <property type="entry name" value="CLECT"/>
    <property type="match status" value="1"/>
</dbReference>
<dbReference type="AlphaFoldDB" id="A0A3Q1GKN4"/>
<dbReference type="InterPro" id="IPR018378">
    <property type="entry name" value="C-type_lectin_CS"/>
</dbReference>
<dbReference type="GO" id="GO:0042269">
    <property type="term" value="P:regulation of natural killer cell mediated cytotoxicity"/>
    <property type="evidence" value="ECO:0007669"/>
    <property type="project" value="TreeGrafter"/>
</dbReference>
<dbReference type="STRING" id="80966.ENSAPOP00000031013"/>
<evidence type="ECO:0000256" key="1">
    <source>
        <dbReference type="ARBA" id="ARBA00022989"/>
    </source>
</evidence>
<keyword evidence="2" id="KW-1015">Disulfide bond</keyword>
<keyword evidence="4" id="KW-0472">Membrane</keyword>
<dbReference type="PROSITE" id="PS00615">
    <property type="entry name" value="C_TYPE_LECTIN_1"/>
    <property type="match status" value="1"/>
</dbReference>
<feature type="coiled-coil region" evidence="3">
    <location>
        <begin position="67"/>
        <end position="94"/>
    </location>
</feature>
<dbReference type="GO" id="GO:0038023">
    <property type="term" value="F:signaling receptor activity"/>
    <property type="evidence" value="ECO:0007669"/>
    <property type="project" value="TreeGrafter"/>
</dbReference>
<dbReference type="Proteomes" id="UP000257200">
    <property type="component" value="Unplaced"/>
</dbReference>
<feature type="domain" description="C-type lectin" evidence="5">
    <location>
        <begin position="124"/>
        <end position="240"/>
    </location>
</feature>
<sequence>LNVEVELNSSFSLSDHKCSSCTRSFAPLAVCWLILLGIIGLRIYFTAVISENNARLTAAEWNLIMIIEKMNAQNQELEMDKNNLTQQIQNWKKFKGLSTDVIYLLVSVVAEHHCEPCQKGWLTSQSNCYAIINPTKLENLRTWEEAQEDCSGKNSDLAVVVTTAEKNFVNAKSWIEKNLKQYWIGLRAVDGIWKWIDGSNLTETSWMSGQSATEGSCAVSIQNQGWKSVSCTEKNRWICQKKALSV</sequence>
<dbReference type="InterPro" id="IPR051527">
    <property type="entry name" value="KLR_subfamily_B"/>
</dbReference>
<evidence type="ECO:0000313" key="6">
    <source>
        <dbReference type="Ensembl" id="ENSAPOP00000031013.1"/>
    </source>
</evidence>
<dbReference type="PANTHER" id="PTHR46784:SF1">
    <property type="entry name" value="KILLER CELL LECTIN-LIKE RECEPTOR SUBFAMILY B MEMBER 1"/>
    <property type="match status" value="1"/>
</dbReference>
<evidence type="ECO:0000313" key="7">
    <source>
        <dbReference type="Proteomes" id="UP000257200"/>
    </source>
</evidence>
<dbReference type="GO" id="GO:0005886">
    <property type="term" value="C:plasma membrane"/>
    <property type="evidence" value="ECO:0007669"/>
    <property type="project" value="TreeGrafter"/>
</dbReference>
<dbReference type="PANTHER" id="PTHR46784">
    <property type="entry name" value="KILLER CELL LECTIN-LIKE RECEPTOR SUBFAMILY B MEMBER 1"/>
    <property type="match status" value="1"/>
</dbReference>
<keyword evidence="4" id="KW-0812">Transmembrane</keyword>
<keyword evidence="1 4" id="KW-1133">Transmembrane helix</keyword>
<dbReference type="Ensembl" id="ENSAPOT00000023616.1">
    <property type="protein sequence ID" value="ENSAPOP00000031013.1"/>
    <property type="gene ID" value="ENSAPOG00000017982.1"/>
</dbReference>
<protein>
    <recommendedName>
        <fullName evidence="5">C-type lectin domain-containing protein</fullName>
    </recommendedName>
</protein>